<gene>
    <name evidence="1" type="ORF">CM19_06220</name>
</gene>
<dbReference type="OrthoDB" id="27208at2157"/>
<sequence length="92" mass="10462">MKFKLTISIDTKFAKEIEESLNVDNVNLPEGMEIKTFSSSDRLIIEISIMYKSPSSLLTLRNTADEILQQIDASMKITNTIRDSLNTKKDHV</sequence>
<evidence type="ECO:0000313" key="1">
    <source>
        <dbReference type="EMBL" id="EZQ06953.1"/>
    </source>
</evidence>
<accession>A0A031LMT6</accession>
<organism evidence="1 2">
    <name type="scientific">Candidatus Acidianus copahuensis</name>
    <dbReference type="NCBI Taxonomy" id="1160895"/>
    <lineage>
        <taxon>Archaea</taxon>
        <taxon>Thermoproteota</taxon>
        <taxon>Thermoprotei</taxon>
        <taxon>Sulfolobales</taxon>
        <taxon>Sulfolobaceae</taxon>
        <taxon>Acidianus</taxon>
    </lineage>
</organism>
<name>A0A031LMT6_9CREN</name>
<protein>
    <recommendedName>
        <fullName evidence="3">KEOPS complex Pcc1-like subunit</fullName>
    </recommendedName>
</protein>
<proteinExistence type="predicted"/>
<dbReference type="Proteomes" id="UP000024332">
    <property type="component" value="Unassembled WGS sequence"/>
</dbReference>
<dbReference type="RefSeq" id="WP_048099477.1">
    <property type="nucleotide sequence ID" value="NZ_JFZT01000039.1"/>
</dbReference>
<evidence type="ECO:0000313" key="2">
    <source>
        <dbReference type="Proteomes" id="UP000024332"/>
    </source>
</evidence>
<keyword evidence="2" id="KW-1185">Reference proteome</keyword>
<evidence type="ECO:0008006" key="3">
    <source>
        <dbReference type="Google" id="ProtNLM"/>
    </source>
</evidence>
<reference evidence="1 2" key="1">
    <citation type="submission" date="2014-03" db="EMBL/GenBank/DDBJ databases">
        <title>Draft genome sequence of the novel thermoacidophilic archaea Acidianus copahuensis ALE1 strain, isolated from Copahue volcanic area in Neuquen Argentina.</title>
        <authorList>
            <person name="Urbieta M.S."/>
            <person name="Rascovan N."/>
            <person name="Castro C."/>
            <person name="Revale S."/>
            <person name="Giaveno M.A."/>
            <person name="Vazquez M.P."/>
            <person name="Donati E.R."/>
        </authorList>
    </citation>
    <scope>NUCLEOTIDE SEQUENCE [LARGE SCALE GENOMIC DNA]</scope>
    <source>
        <strain evidence="1 2">ALE1</strain>
    </source>
</reference>
<comment type="caution">
    <text evidence="1">The sequence shown here is derived from an EMBL/GenBank/DDBJ whole genome shotgun (WGS) entry which is preliminary data.</text>
</comment>
<dbReference type="NCBIfam" id="NF011470">
    <property type="entry name" value="PRK14887.1"/>
    <property type="match status" value="1"/>
</dbReference>
<dbReference type="AlphaFoldDB" id="A0A031LMT6"/>
<dbReference type="EMBL" id="JFZT01000039">
    <property type="protein sequence ID" value="EZQ06953.1"/>
    <property type="molecule type" value="Genomic_DNA"/>
</dbReference>
<dbReference type="STRING" id="1160895.CM19_06220"/>